<evidence type="ECO:0008006" key="3">
    <source>
        <dbReference type="Google" id="ProtNLM"/>
    </source>
</evidence>
<dbReference type="Proteomes" id="UP001501352">
    <property type="component" value="Unassembled WGS sequence"/>
</dbReference>
<dbReference type="RefSeq" id="WP_343794201.1">
    <property type="nucleotide sequence ID" value="NZ_BAAAGA010000005.1"/>
</dbReference>
<sequence>MLELLATVSLLAAQPACAPPEGFAALLEMPKSYIAIGKAHGTTEAPAAFAQMVCAASEQGPVTVALELPVVMQPQLDAFLAAPDEASALAALEGTHFLNPRMNDGRSSVAMLAMLNTVRELRIAGRDVAFHAFQPTRSRPQGFSQAWYELDMGHALASAIHERPDAKVLAIVGNLHARKTAFARWPEVGVPAAGHLPSADVLTLRVSQQGGEEWNCQSECGVNVSRGVEDQGRFGVILEPDGDGAYDGRLALGPSTASPPIRPAP</sequence>
<reference evidence="1 2" key="1">
    <citation type="journal article" date="2019" name="Int. J. Syst. Evol. Microbiol.">
        <title>The Global Catalogue of Microorganisms (GCM) 10K type strain sequencing project: providing services to taxonomists for standard genome sequencing and annotation.</title>
        <authorList>
            <consortium name="The Broad Institute Genomics Platform"/>
            <consortium name="The Broad Institute Genome Sequencing Center for Infectious Disease"/>
            <person name="Wu L."/>
            <person name="Ma J."/>
        </authorList>
    </citation>
    <scope>NUCLEOTIDE SEQUENCE [LARGE SCALE GENOMIC DNA]</scope>
    <source>
        <strain evidence="1 2">JCM 12928</strain>
    </source>
</reference>
<accession>A0ABN1H1Y7</accession>
<organism evidence="1 2">
    <name type="scientific">Brevundimonas kwangchunensis</name>
    <dbReference type="NCBI Taxonomy" id="322163"/>
    <lineage>
        <taxon>Bacteria</taxon>
        <taxon>Pseudomonadati</taxon>
        <taxon>Pseudomonadota</taxon>
        <taxon>Alphaproteobacteria</taxon>
        <taxon>Caulobacterales</taxon>
        <taxon>Caulobacteraceae</taxon>
        <taxon>Brevundimonas</taxon>
    </lineage>
</organism>
<name>A0ABN1H1Y7_9CAUL</name>
<comment type="caution">
    <text evidence="1">The sequence shown here is derived from an EMBL/GenBank/DDBJ whole genome shotgun (WGS) entry which is preliminary data.</text>
</comment>
<evidence type="ECO:0000313" key="1">
    <source>
        <dbReference type="EMBL" id="GAA0626800.1"/>
    </source>
</evidence>
<evidence type="ECO:0000313" key="2">
    <source>
        <dbReference type="Proteomes" id="UP001501352"/>
    </source>
</evidence>
<gene>
    <name evidence="1" type="ORF">GCM10009422_24630</name>
</gene>
<keyword evidence="2" id="KW-1185">Reference proteome</keyword>
<protein>
    <recommendedName>
        <fullName evidence="3">Haem-binding uptake Tiki superfamily ChaN domain-containing protein</fullName>
    </recommendedName>
</protein>
<dbReference type="EMBL" id="BAAAGA010000005">
    <property type="protein sequence ID" value="GAA0626800.1"/>
    <property type="molecule type" value="Genomic_DNA"/>
</dbReference>
<proteinExistence type="predicted"/>